<dbReference type="Proteomes" id="UP000299102">
    <property type="component" value="Unassembled WGS sequence"/>
</dbReference>
<dbReference type="AlphaFoldDB" id="A0A4C1TLZ6"/>
<proteinExistence type="predicted"/>
<dbReference type="EMBL" id="BGZK01005573">
    <property type="protein sequence ID" value="GBP14620.1"/>
    <property type="molecule type" value="Genomic_DNA"/>
</dbReference>
<evidence type="ECO:0000313" key="2">
    <source>
        <dbReference type="Proteomes" id="UP000299102"/>
    </source>
</evidence>
<sequence length="134" mass="15092">MCVRVCKGSSGAVAYQQKFFEIPGRVVAVKLRHDAHLLASSHLFGMPGLWKARGQKDSPSSPKRDQKWYHGCCELQVLLPIKLAYRLKMVAPKETIFQFLAYDGLASMYIFRCCNRVSDAVAIQQTNNLTARVD</sequence>
<accession>A0A4C1TLZ6</accession>
<reference evidence="1 2" key="1">
    <citation type="journal article" date="2019" name="Commun. Biol.">
        <title>The bagworm genome reveals a unique fibroin gene that provides high tensile strength.</title>
        <authorList>
            <person name="Kono N."/>
            <person name="Nakamura H."/>
            <person name="Ohtoshi R."/>
            <person name="Tomita M."/>
            <person name="Numata K."/>
            <person name="Arakawa K."/>
        </authorList>
    </citation>
    <scope>NUCLEOTIDE SEQUENCE [LARGE SCALE GENOMIC DNA]</scope>
</reference>
<organism evidence="1 2">
    <name type="scientific">Eumeta variegata</name>
    <name type="common">Bagworm moth</name>
    <name type="synonym">Eumeta japonica</name>
    <dbReference type="NCBI Taxonomy" id="151549"/>
    <lineage>
        <taxon>Eukaryota</taxon>
        <taxon>Metazoa</taxon>
        <taxon>Ecdysozoa</taxon>
        <taxon>Arthropoda</taxon>
        <taxon>Hexapoda</taxon>
        <taxon>Insecta</taxon>
        <taxon>Pterygota</taxon>
        <taxon>Neoptera</taxon>
        <taxon>Endopterygota</taxon>
        <taxon>Lepidoptera</taxon>
        <taxon>Glossata</taxon>
        <taxon>Ditrysia</taxon>
        <taxon>Tineoidea</taxon>
        <taxon>Psychidae</taxon>
        <taxon>Oiketicinae</taxon>
        <taxon>Eumeta</taxon>
    </lineage>
</organism>
<evidence type="ECO:0000313" key="1">
    <source>
        <dbReference type="EMBL" id="GBP14620.1"/>
    </source>
</evidence>
<protein>
    <submittedName>
        <fullName evidence="1">Uncharacterized protein</fullName>
    </submittedName>
</protein>
<name>A0A4C1TLZ6_EUMVA</name>
<gene>
    <name evidence="1" type="ORF">EVAR_73962_1</name>
</gene>
<comment type="caution">
    <text evidence="1">The sequence shown here is derived from an EMBL/GenBank/DDBJ whole genome shotgun (WGS) entry which is preliminary data.</text>
</comment>
<keyword evidence="2" id="KW-1185">Reference proteome</keyword>